<dbReference type="OMA" id="RCALSIW"/>
<protein>
    <recommendedName>
        <fullName evidence="5">Prolyl 4-hydroxylase alpha subunit domain-containing protein</fullName>
    </recommendedName>
</protein>
<evidence type="ECO:0000259" key="5">
    <source>
        <dbReference type="SMART" id="SM00702"/>
    </source>
</evidence>
<dbReference type="PANTHER" id="PTHR12907">
    <property type="entry name" value="EGL NINE HOMOLOG-RELATED"/>
    <property type="match status" value="1"/>
</dbReference>
<accession>A0A8J5XGH7</accession>
<dbReference type="Gene3D" id="2.60.120.620">
    <property type="entry name" value="q2cbj1_9rhob like domain"/>
    <property type="match status" value="1"/>
</dbReference>
<dbReference type="InterPro" id="IPR006620">
    <property type="entry name" value="Pro_4_hyd_alph"/>
</dbReference>
<dbReference type="InterPro" id="IPR044862">
    <property type="entry name" value="Pro_4_hyd_alph_FE2OG_OXY"/>
</dbReference>
<evidence type="ECO:0000313" key="6">
    <source>
        <dbReference type="EMBL" id="KAG8460487.1"/>
    </source>
</evidence>
<comment type="cofactor">
    <cofactor evidence="1">
        <name>L-ascorbate</name>
        <dbReference type="ChEBI" id="CHEBI:38290"/>
    </cofactor>
</comment>
<organism evidence="6 7">
    <name type="scientific">Diacronema lutheri</name>
    <name type="common">Unicellular marine alga</name>
    <name type="synonym">Monochrysis lutheri</name>
    <dbReference type="NCBI Taxonomy" id="2081491"/>
    <lineage>
        <taxon>Eukaryota</taxon>
        <taxon>Haptista</taxon>
        <taxon>Haptophyta</taxon>
        <taxon>Pavlovophyceae</taxon>
        <taxon>Pavlovales</taxon>
        <taxon>Pavlovaceae</taxon>
        <taxon>Diacronema</taxon>
    </lineage>
</organism>
<proteinExistence type="predicted"/>
<evidence type="ECO:0000256" key="4">
    <source>
        <dbReference type="ARBA" id="ARBA00023002"/>
    </source>
</evidence>
<evidence type="ECO:0000256" key="3">
    <source>
        <dbReference type="ARBA" id="ARBA00022964"/>
    </source>
</evidence>
<reference evidence="6" key="1">
    <citation type="submission" date="2021-05" db="EMBL/GenBank/DDBJ databases">
        <title>The genome of the haptophyte Pavlova lutheri (Diacronema luteri, Pavlovales) - a model for lipid biosynthesis in eukaryotic algae.</title>
        <authorList>
            <person name="Hulatt C.J."/>
            <person name="Posewitz M.C."/>
        </authorList>
    </citation>
    <scope>NUCLEOTIDE SEQUENCE</scope>
    <source>
        <strain evidence="6">NIVA-4/92</strain>
    </source>
</reference>
<name>A0A8J5XGH7_DIALT</name>
<dbReference type="PANTHER" id="PTHR12907:SF26">
    <property type="entry name" value="HIF PROLYL HYDROXYLASE, ISOFORM C"/>
    <property type="match status" value="1"/>
</dbReference>
<evidence type="ECO:0000256" key="2">
    <source>
        <dbReference type="ARBA" id="ARBA00022896"/>
    </source>
</evidence>
<dbReference type="Pfam" id="PF13640">
    <property type="entry name" value="2OG-FeII_Oxy_3"/>
    <property type="match status" value="1"/>
</dbReference>
<dbReference type="AlphaFoldDB" id="A0A8J5XGH7"/>
<comment type="caution">
    <text evidence="6">The sequence shown here is derived from an EMBL/GenBank/DDBJ whole genome shotgun (WGS) entry which is preliminary data.</text>
</comment>
<dbReference type="GO" id="GO:0031543">
    <property type="term" value="F:peptidyl-proline dioxygenase activity"/>
    <property type="evidence" value="ECO:0007669"/>
    <property type="project" value="TreeGrafter"/>
</dbReference>
<dbReference type="EMBL" id="JAGTXO010000032">
    <property type="protein sequence ID" value="KAG8460487.1"/>
    <property type="molecule type" value="Genomic_DNA"/>
</dbReference>
<keyword evidence="7" id="KW-1185">Reference proteome</keyword>
<dbReference type="SUPFAM" id="SSF51197">
    <property type="entry name" value="Clavaminate synthase-like"/>
    <property type="match status" value="1"/>
</dbReference>
<dbReference type="GO" id="GO:0008198">
    <property type="term" value="F:ferrous iron binding"/>
    <property type="evidence" value="ECO:0007669"/>
    <property type="project" value="TreeGrafter"/>
</dbReference>
<keyword evidence="3" id="KW-0223">Dioxygenase</keyword>
<evidence type="ECO:0000313" key="7">
    <source>
        <dbReference type="Proteomes" id="UP000751190"/>
    </source>
</evidence>
<evidence type="ECO:0000256" key="1">
    <source>
        <dbReference type="ARBA" id="ARBA00001961"/>
    </source>
</evidence>
<dbReference type="Proteomes" id="UP000751190">
    <property type="component" value="Unassembled WGS sequence"/>
</dbReference>
<dbReference type="OrthoDB" id="76265at2759"/>
<gene>
    <name evidence="6" type="ORF">KFE25_013137</name>
</gene>
<keyword evidence="4" id="KW-0560">Oxidoreductase</keyword>
<dbReference type="SMART" id="SM00702">
    <property type="entry name" value="P4Hc"/>
    <property type="match status" value="1"/>
</dbReference>
<dbReference type="InterPro" id="IPR051559">
    <property type="entry name" value="HIF_prolyl_hydroxylases"/>
</dbReference>
<dbReference type="GO" id="GO:0031418">
    <property type="term" value="F:L-ascorbic acid binding"/>
    <property type="evidence" value="ECO:0007669"/>
    <property type="project" value="UniProtKB-KW"/>
</dbReference>
<sequence length="444" mass="45196">MPAVVAVAALAPACAHVALLDAHAVPASSAAAFAGAAEPSAVDARSTEPSIVAAAATAAFAAVAIVETLALAGTAAATFAAATTASAAAPALAAGPAAAVDLTAAPLGACALPAHLAASLDELGYCVVEHAAGSAWCAALRDEIEELHARGALEPSCNLLATSRVAPATAGGTAVGSQARCEKRGIAELTVLLNGELTGAIRCASDGARRGSPTLERCATACAPALARALNAAAPWLRLSGVDTVKAQYNHGIGGCFPMHFDTTARTQRHVTAVLYLNDARGWREADGGSLRVFPFPFAPVAIPPCAGTLVLFSSACTLHRVDRAFAPRCALSIWFRAESDARRFPAAFPAWVAPAEADALRFLRGASHLSRLTKVLFAREYAESIEEAFGAETTGVRDAIGLHFAEVARLEVELGEPLLEVLRASLPLVPPLPPSGGDEVGGD</sequence>
<keyword evidence="2" id="KW-0847">Vitamin C</keyword>
<feature type="domain" description="Prolyl 4-hydroxylase alpha subunit" evidence="5">
    <location>
        <begin position="123"/>
        <end position="337"/>
    </location>
</feature>
<dbReference type="GO" id="GO:0071456">
    <property type="term" value="P:cellular response to hypoxia"/>
    <property type="evidence" value="ECO:0007669"/>
    <property type="project" value="TreeGrafter"/>
</dbReference>